<evidence type="ECO:0000259" key="3">
    <source>
        <dbReference type="Pfam" id="PF02517"/>
    </source>
</evidence>
<keyword evidence="4" id="KW-0378">Hydrolase</keyword>
<dbReference type="EC" id="3.4.-.-" evidence="4"/>
<dbReference type="InterPro" id="IPR042150">
    <property type="entry name" value="MmRce1-like"/>
</dbReference>
<protein>
    <submittedName>
        <fullName evidence="4">CPBP family intramembrane glutamic endopeptidase</fullName>
        <ecNumber evidence="4">3.4.-.-</ecNumber>
    </submittedName>
</protein>
<dbReference type="GO" id="GO:0016787">
    <property type="term" value="F:hydrolase activity"/>
    <property type="evidence" value="ECO:0007669"/>
    <property type="project" value="UniProtKB-KW"/>
</dbReference>
<dbReference type="Pfam" id="PF02517">
    <property type="entry name" value="Rce1-like"/>
    <property type="match status" value="1"/>
</dbReference>
<organism evidence="4 5">
    <name type="scientific">Streptomonospora arabica</name>
    <dbReference type="NCBI Taxonomy" id="412417"/>
    <lineage>
        <taxon>Bacteria</taxon>
        <taxon>Bacillati</taxon>
        <taxon>Actinomycetota</taxon>
        <taxon>Actinomycetes</taxon>
        <taxon>Streptosporangiales</taxon>
        <taxon>Nocardiopsidaceae</taxon>
        <taxon>Streptomonospora</taxon>
    </lineage>
</organism>
<keyword evidence="5" id="KW-1185">Reference proteome</keyword>
<feature type="region of interest" description="Disordered" evidence="1">
    <location>
        <begin position="1"/>
        <end position="24"/>
    </location>
</feature>
<feature type="transmembrane region" description="Helical" evidence="2">
    <location>
        <begin position="141"/>
        <end position="159"/>
    </location>
</feature>
<gene>
    <name evidence="4" type="ORF">ACFPCZ_22925</name>
</gene>
<reference evidence="5" key="1">
    <citation type="journal article" date="2019" name="Int. J. Syst. Evol. Microbiol.">
        <title>The Global Catalogue of Microorganisms (GCM) 10K type strain sequencing project: providing services to taxonomists for standard genome sequencing and annotation.</title>
        <authorList>
            <consortium name="The Broad Institute Genomics Platform"/>
            <consortium name="The Broad Institute Genome Sequencing Center for Infectious Disease"/>
            <person name="Wu L."/>
            <person name="Ma J."/>
        </authorList>
    </citation>
    <scope>NUCLEOTIDE SEQUENCE [LARGE SCALE GENOMIC DNA]</scope>
    <source>
        <strain evidence="5">CGMCC 4.7304</strain>
    </source>
</reference>
<proteinExistence type="predicted"/>
<feature type="transmembrane region" description="Helical" evidence="2">
    <location>
        <begin position="106"/>
        <end position="129"/>
    </location>
</feature>
<dbReference type="RefSeq" id="WP_386699734.1">
    <property type="nucleotide sequence ID" value="NZ_BAAAQI010000002.1"/>
</dbReference>
<feature type="domain" description="CAAX prenyl protease 2/Lysostaphin resistance protein A-like" evidence="3">
    <location>
        <begin position="147"/>
        <end position="248"/>
    </location>
</feature>
<evidence type="ECO:0000313" key="4">
    <source>
        <dbReference type="EMBL" id="MFC4869497.1"/>
    </source>
</evidence>
<feature type="transmembrane region" description="Helical" evidence="2">
    <location>
        <begin position="36"/>
        <end position="54"/>
    </location>
</feature>
<dbReference type="EMBL" id="JBHSIY010000029">
    <property type="protein sequence ID" value="MFC4869497.1"/>
    <property type="molecule type" value="Genomic_DNA"/>
</dbReference>
<feature type="transmembrane region" description="Helical" evidence="2">
    <location>
        <begin position="210"/>
        <end position="228"/>
    </location>
</feature>
<evidence type="ECO:0000313" key="5">
    <source>
        <dbReference type="Proteomes" id="UP001595858"/>
    </source>
</evidence>
<evidence type="ECO:0000256" key="2">
    <source>
        <dbReference type="SAM" id="Phobius"/>
    </source>
</evidence>
<comment type="caution">
    <text evidence="4">The sequence shown here is derived from an EMBL/GenBank/DDBJ whole genome shotgun (WGS) entry which is preliminary data.</text>
</comment>
<feature type="transmembrane region" description="Helical" evidence="2">
    <location>
        <begin position="261"/>
        <end position="279"/>
    </location>
</feature>
<dbReference type="Proteomes" id="UP001595858">
    <property type="component" value="Unassembled WGS sequence"/>
</dbReference>
<accession>A0ABV9ST33</accession>
<feature type="transmembrane region" description="Helical" evidence="2">
    <location>
        <begin position="235"/>
        <end position="255"/>
    </location>
</feature>
<dbReference type="InterPro" id="IPR003675">
    <property type="entry name" value="Rce1/LyrA-like_dom"/>
</dbReference>
<feature type="transmembrane region" description="Helical" evidence="2">
    <location>
        <begin position="66"/>
        <end position="86"/>
    </location>
</feature>
<evidence type="ECO:0000256" key="1">
    <source>
        <dbReference type="SAM" id="MobiDB-lite"/>
    </source>
</evidence>
<keyword evidence="2" id="KW-0812">Transmembrane</keyword>
<dbReference type="PANTHER" id="PTHR35797:SF1">
    <property type="entry name" value="PROTEASE"/>
    <property type="match status" value="1"/>
</dbReference>
<sequence>MFPGMAPHPTSARPDSAASATPEDPARTAVMAPRGLTAYFVIAFAFSWIAWWAGARLIGGGNPLPAVLVGGFGPAVAAVAVTWATLGRSGVGALFRRYSIGRRGLLTPYLVAASAVAAVAASAAVPIYLEGTAVDGAQLRAALALAPANFLLIALAGGGNEELGWRGFAQPRLQGALSPLAANAVLGGVWAVWHAPLFGMEGTVQSTMYFPAYALLCVGLTVVLGCVFNSARGGLLATVFAHTAVNVVSGLKGAAVGDAAGAGEVALVGLAAVVLALATRGNLALRRPRGAEDRSAD</sequence>
<keyword evidence="2" id="KW-1133">Transmembrane helix</keyword>
<dbReference type="PANTHER" id="PTHR35797">
    <property type="entry name" value="PROTEASE-RELATED"/>
    <property type="match status" value="1"/>
</dbReference>
<keyword evidence="2" id="KW-0472">Membrane</keyword>
<feature type="transmembrane region" description="Helical" evidence="2">
    <location>
        <begin position="180"/>
        <end position="198"/>
    </location>
</feature>
<name>A0ABV9ST33_9ACTN</name>